<comment type="caution">
    <text evidence="1">The sequence shown here is derived from an EMBL/GenBank/DDBJ whole genome shotgun (WGS) entry which is preliminary data.</text>
</comment>
<dbReference type="Proteomes" id="UP000821598">
    <property type="component" value="Unassembled WGS sequence"/>
</dbReference>
<protein>
    <submittedName>
        <fullName evidence="1">Uncharacterized protein</fullName>
    </submittedName>
</protein>
<sequence length="83" mass="8712">MADQPWLAEAVIACRISSDPLGRRTSALAGGIAVAREDAEFLLEMLPAFAVVPRSPCSRPARGSAAAACANLTATWRQATFPI</sequence>
<evidence type="ECO:0000313" key="2">
    <source>
        <dbReference type="Proteomes" id="UP000821598"/>
    </source>
</evidence>
<evidence type="ECO:0000313" key="1">
    <source>
        <dbReference type="EMBL" id="NVI06964.1"/>
    </source>
</evidence>
<dbReference type="EMBL" id="VOMC01000028">
    <property type="protein sequence ID" value="NVI06964.1"/>
    <property type="molecule type" value="Genomic_DNA"/>
</dbReference>
<gene>
    <name evidence="1" type="ORF">FSB64_25045</name>
</gene>
<accession>A0ABX2NR94</accession>
<organism evidence="1 2">
    <name type="scientific">Paraburkholderia youngii</name>
    <dbReference type="NCBI Taxonomy" id="2782701"/>
    <lineage>
        <taxon>Bacteria</taxon>
        <taxon>Pseudomonadati</taxon>
        <taxon>Pseudomonadota</taxon>
        <taxon>Betaproteobacteria</taxon>
        <taxon>Burkholderiales</taxon>
        <taxon>Burkholderiaceae</taxon>
        <taxon>Paraburkholderia</taxon>
    </lineage>
</organism>
<keyword evidence="2" id="KW-1185">Reference proteome</keyword>
<reference evidence="1 2" key="1">
    <citation type="submission" date="2019-08" db="EMBL/GenBank/DDBJ databases">
        <title>Paraburkholderia simonii sp. nov. and P. youngii sp. nov. Brazilian and Mexican Mimosa-associated rhizobia.</title>
        <authorList>
            <person name="Mavima L."/>
            <person name="Beukes C.W."/>
            <person name="Palmer M."/>
            <person name="De Meyer S.E."/>
            <person name="James E.K."/>
            <person name="Maluk M."/>
            <person name="Avontuur J.R."/>
            <person name="Chan W.Y."/>
            <person name="Venter S.N."/>
            <person name="Steenkamp E.T."/>
        </authorList>
    </citation>
    <scope>NUCLEOTIDE SEQUENCE [LARGE SCALE GENOMIC DNA]</scope>
    <source>
        <strain evidence="1 2">JPY454</strain>
    </source>
</reference>
<name>A0ABX2NR94_9BURK</name>
<proteinExistence type="predicted"/>